<dbReference type="InterPro" id="IPR013830">
    <property type="entry name" value="SGNH_hydro"/>
</dbReference>
<organism evidence="3 4">
    <name type="scientific">Parascedosporium putredinis</name>
    <dbReference type="NCBI Taxonomy" id="1442378"/>
    <lineage>
        <taxon>Eukaryota</taxon>
        <taxon>Fungi</taxon>
        <taxon>Dikarya</taxon>
        <taxon>Ascomycota</taxon>
        <taxon>Pezizomycotina</taxon>
        <taxon>Sordariomycetes</taxon>
        <taxon>Hypocreomycetidae</taxon>
        <taxon>Microascales</taxon>
        <taxon>Microascaceae</taxon>
        <taxon>Parascedosporium</taxon>
    </lineage>
</organism>
<proteinExistence type="predicted"/>
<evidence type="ECO:0000256" key="1">
    <source>
        <dbReference type="SAM" id="MobiDB-lite"/>
    </source>
</evidence>
<feature type="region of interest" description="Disordered" evidence="1">
    <location>
        <begin position="209"/>
        <end position="308"/>
    </location>
</feature>
<dbReference type="InterPro" id="IPR036514">
    <property type="entry name" value="SGNH_hydro_sf"/>
</dbReference>
<dbReference type="GO" id="GO:0004622">
    <property type="term" value="F:phosphatidylcholine lysophospholipase activity"/>
    <property type="evidence" value="ECO:0007669"/>
    <property type="project" value="TreeGrafter"/>
</dbReference>
<comment type="caution">
    <text evidence="3">The sequence shown here is derived from an EMBL/GenBank/DDBJ whole genome shotgun (WGS) entry which is preliminary data.</text>
</comment>
<dbReference type="EMBL" id="CALLCH030000016">
    <property type="protein sequence ID" value="CAI4217129.1"/>
    <property type="molecule type" value="Genomic_DNA"/>
</dbReference>
<feature type="compositionally biased region" description="Acidic residues" evidence="1">
    <location>
        <begin position="239"/>
        <end position="252"/>
    </location>
</feature>
<dbReference type="Gene3D" id="3.40.50.1110">
    <property type="entry name" value="SGNH hydrolase"/>
    <property type="match status" value="1"/>
</dbReference>
<evidence type="ECO:0000259" key="2">
    <source>
        <dbReference type="Pfam" id="PF13472"/>
    </source>
</evidence>
<dbReference type="InterPro" id="IPR051532">
    <property type="entry name" value="Ester_Hydrolysis_Enzymes"/>
</dbReference>
<evidence type="ECO:0000313" key="3">
    <source>
        <dbReference type="EMBL" id="CAI4217129.1"/>
    </source>
</evidence>
<reference evidence="3" key="1">
    <citation type="submission" date="2022-11" db="EMBL/GenBank/DDBJ databases">
        <authorList>
            <person name="Scott C."/>
            <person name="Bruce N."/>
        </authorList>
    </citation>
    <scope>NUCLEOTIDE SEQUENCE</scope>
</reference>
<feature type="compositionally biased region" description="Gly residues" evidence="1">
    <location>
        <begin position="256"/>
        <end position="268"/>
    </location>
</feature>
<accession>A0A9P1H5F8</accession>
<dbReference type="Proteomes" id="UP000838763">
    <property type="component" value="Unassembled WGS sequence"/>
</dbReference>
<evidence type="ECO:0000313" key="4">
    <source>
        <dbReference type="Proteomes" id="UP000838763"/>
    </source>
</evidence>
<dbReference type="OrthoDB" id="6123at2759"/>
<dbReference type="Pfam" id="PF13472">
    <property type="entry name" value="Lipase_GDSL_2"/>
    <property type="match status" value="1"/>
</dbReference>
<feature type="compositionally biased region" description="Low complexity" evidence="1">
    <location>
        <begin position="278"/>
        <end position="294"/>
    </location>
</feature>
<keyword evidence="4" id="KW-1185">Reference proteome</keyword>
<protein>
    <recommendedName>
        <fullName evidence="2">SGNH hydrolase-type esterase domain-containing protein</fullName>
    </recommendedName>
</protein>
<dbReference type="SUPFAM" id="SSF52266">
    <property type="entry name" value="SGNH hydrolase"/>
    <property type="match status" value="1"/>
</dbReference>
<name>A0A9P1H5F8_9PEZI</name>
<feature type="domain" description="SGNH hydrolase-type esterase" evidence="2">
    <location>
        <begin position="30"/>
        <end position="199"/>
    </location>
</feature>
<dbReference type="PANTHER" id="PTHR30383:SF31">
    <property type="entry name" value="SGNH HYDROLASE-TYPE ESTERASE DOMAIN-CONTAINING PROTEIN-RELATED"/>
    <property type="match status" value="1"/>
</dbReference>
<gene>
    <name evidence="3" type="ORF">PPNO1_LOCUS6748</name>
</gene>
<sequence>MSRELKRPRRHFNTRHLLIGGDVSLRVLPLGDALTHGTPSNPDSYRAALRALLVADGNPVDYVGSSTSGTSPDLGSDNQVEASADVGVTTIADVQTAADAAVPSFKPNLVIINVGTNDCRRGADVSNSSAALLGLLKTTWTSIFATAVLTTLPPATPAEGSDGHDADLEACLLEINAQITELVAQQQAASRKVVLVDFRAEEGGVTPEDLTDAVAVGRTTAAPREMRARDAASRGWLEPPEELPEPSGDDDSSGGNSTGTGNQPGAGDGSTTAEMEKGSGNNSAGDDAANSAAARGLASTSRSCGASDCCYVDDVRAPELDARRPFSIFSFLSIPRITSTKPENTL</sequence>
<dbReference type="AlphaFoldDB" id="A0A9P1H5F8"/>
<dbReference type="PANTHER" id="PTHR30383">
    <property type="entry name" value="THIOESTERASE 1/PROTEASE 1/LYSOPHOSPHOLIPASE L1"/>
    <property type="match status" value="1"/>
</dbReference>